<evidence type="ECO:0000256" key="1">
    <source>
        <dbReference type="ARBA" id="ARBA00022987"/>
    </source>
</evidence>
<evidence type="ECO:0000313" key="5">
    <source>
        <dbReference type="Proteomes" id="UP001528823"/>
    </source>
</evidence>
<evidence type="ECO:0000313" key="4">
    <source>
        <dbReference type="EMBL" id="MDE1461466.1"/>
    </source>
</evidence>
<comment type="caution">
    <text evidence="4">The sequence shown here is derived from an EMBL/GenBank/DDBJ whole genome shotgun (WGS) entry which is preliminary data.</text>
</comment>
<accession>A0ABT5U537</accession>
<evidence type="ECO:0000256" key="3">
    <source>
        <dbReference type="ARBA" id="ARBA00035643"/>
    </source>
</evidence>
<keyword evidence="5" id="KW-1185">Reference proteome</keyword>
<comment type="similarity">
    <text evidence="3">Belongs to the gas vesicle GvpF/GvpL family.</text>
</comment>
<comment type="subcellular location">
    <subcellularLocation>
        <location evidence="2">Gas vesicle</location>
    </subcellularLocation>
</comment>
<evidence type="ECO:0000256" key="2">
    <source>
        <dbReference type="ARBA" id="ARBA00035108"/>
    </source>
</evidence>
<dbReference type="Proteomes" id="UP001528823">
    <property type="component" value="Unassembled WGS sequence"/>
</dbReference>
<dbReference type="PANTHER" id="PTHR36852">
    <property type="entry name" value="PROTEIN GVPL 2"/>
    <property type="match status" value="1"/>
</dbReference>
<sequence>MADEAADLTLLTDEAIYLYGFIQPQALPEPIRLAGTAGAPVIIYYQQQLAAVISKVPVDVFIGTEAEQRLQDPDWLTQQACQHEQVVEQVWQHVPIYPVRFATLFSSTRQLAEQMVCQQHGIKQCLMKFAVCNEWAVKGFLDRQQAQSALWEITCQQQQSKLSLSTGIRHLQEQRLRRELGKQVNQWLNGTCQIFANELSALAREWCQRKVVTKQAELPDGSQVETILNLAFLVNTSQQDIFLQKIAEHNNRWQAYGLQFSCTRWPPYSFCRTTFTPDALNAAS</sequence>
<proteinExistence type="inferred from homology"/>
<name>A0ABT5U537_9GAMM</name>
<dbReference type="InterPro" id="IPR009430">
    <property type="entry name" value="GvpL/GvpF"/>
</dbReference>
<dbReference type="Pfam" id="PF06386">
    <property type="entry name" value="GvpL_GvpF"/>
    <property type="match status" value="1"/>
</dbReference>
<keyword evidence="1" id="KW-0304">Gas vesicle</keyword>
<dbReference type="RefSeq" id="WP_274687830.1">
    <property type="nucleotide sequence ID" value="NZ_JAPMOU010000005.1"/>
</dbReference>
<organism evidence="4 5">
    <name type="scientific">Spartinivicinus poritis</name>
    <dbReference type="NCBI Taxonomy" id="2994640"/>
    <lineage>
        <taxon>Bacteria</taxon>
        <taxon>Pseudomonadati</taxon>
        <taxon>Pseudomonadota</taxon>
        <taxon>Gammaproteobacteria</taxon>
        <taxon>Oceanospirillales</taxon>
        <taxon>Zooshikellaceae</taxon>
        <taxon>Spartinivicinus</taxon>
    </lineage>
</organism>
<reference evidence="4 5" key="1">
    <citation type="submission" date="2022-11" db="EMBL/GenBank/DDBJ databases">
        <title>Spartinivicinus poritis sp. nov., isolated from scleractinian coral Porites lutea.</title>
        <authorList>
            <person name="Zhang G."/>
            <person name="Cai L."/>
            <person name="Wei Q."/>
        </authorList>
    </citation>
    <scope>NUCLEOTIDE SEQUENCE [LARGE SCALE GENOMIC DNA]</scope>
    <source>
        <strain evidence="4 5">A2-2</strain>
    </source>
</reference>
<protein>
    <submittedName>
        <fullName evidence="4">GvpL/GvpF family gas vesicle protein</fullName>
    </submittedName>
</protein>
<dbReference type="EMBL" id="JAPMOU010000005">
    <property type="protein sequence ID" value="MDE1461466.1"/>
    <property type="molecule type" value="Genomic_DNA"/>
</dbReference>
<gene>
    <name evidence="4" type="ORF">ORQ98_05745</name>
</gene>
<dbReference type="PANTHER" id="PTHR36852:SF1">
    <property type="entry name" value="PROTEIN GVPL 2"/>
    <property type="match status" value="1"/>
</dbReference>